<evidence type="ECO:0000256" key="1">
    <source>
        <dbReference type="SAM" id="MobiDB-lite"/>
    </source>
</evidence>
<sequence>MYESQTGSHVVYDEPEESVPAPPPPSRTPAPTTPHRRRTVVLNGPRGPRSPPNHNVLSSNSPAARVSLARA</sequence>
<gene>
    <name evidence="2" type="ORF">M407DRAFT_242110</name>
</gene>
<name>A0A0C3QGH9_9AGAM</name>
<dbReference type="OrthoDB" id="3241067at2759"/>
<reference evidence="2 3" key="1">
    <citation type="submission" date="2014-04" db="EMBL/GenBank/DDBJ databases">
        <authorList>
            <consortium name="DOE Joint Genome Institute"/>
            <person name="Kuo A."/>
            <person name="Girlanda M."/>
            <person name="Perotto S."/>
            <person name="Kohler A."/>
            <person name="Nagy L.G."/>
            <person name="Floudas D."/>
            <person name="Copeland A."/>
            <person name="Barry K.W."/>
            <person name="Cichocki N."/>
            <person name="Veneault-Fourrey C."/>
            <person name="LaButti K."/>
            <person name="Lindquist E.A."/>
            <person name="Lipzen A."/>
            <person name="Lundell T."/>
            <person name="Morin E."/>
            <person name="Murat C."/>
            <person name="Sun H."/>
            <person name="Tunlid A."/>
            <person name="Henrissat B."/>
            <person name="Grigoriev I.V."/>
            <person name="Hibbett D.S."/>
            <person name="Martin F."/>
            <person name="Nordberg H.P."/>
            <person name="Cantor M.N."/>
            <person name="Hua S.X."/>
        </authorList>
    </citation>
    <scope>NUCLEOTIDE SEQUENCE [LARGE SCALE GENOMIC DNA]</scope>
    <source>
        <strain evidence="2 3">MUT 4182</strain>
    </source>
</reference>
<keyword evidence="3" id="KW-1185">Reference proteome</keyword>
<accession>A0A0C3QGH9</accession>
<protein>
    <submittedName>
        <fullName evidence="2">Uncharacterized protein</fullName>
    </submittedName>
</protein>
<feature type="compositionally biased region" description="Polar residues" evidence="1">
    <location>
        <begin position="52"/>
        <end position="62"/>
    </location>
</feature>
<organism evidence="2 3">
    <name type="scientific">Tulasnella calospora MUT 4182</name>
    <dbReference type="NCBI Taxonomy" id="1051891"/>
    <lineage>
        <taxon>Eukaryota</taxon>
        <taxon>Fungi</taxon>
        <taxon>Dikarya</taxon>
        <taxon>Basidiomycota</taxon>
        <taxon>Agaricomycotina</taxon>
        <taxon>Agaricomycetes</taxon>
        <taxon>Cantharellales</taxon>
        <taxon>Tulasnellaceae</taxon>
        <taxon>Tulasnella</taxon>
    </lineage>
</organism>
<feature type="compositionally biased region" description="Pro residues" evidence="1">
    <location>
        <begin position="20"/>
        <end position="32"/>
    </location>
</feature>
<evidence type="ECO:0000313" key="3">
    <source>
        <dbReference type="Proteomes" id="UP000054248"/>
    </source>
</evidence>
<dbReference type="Proteomes" id="UP000054248">
    <property type="component" value="Unassembled WGS sequence"/>
</dbReference>
<dbReference type="EMBL" id="KN822969">
    <property type="protein sequence ID" value="KIO30750.1"/>
    <property type="molecule type" value="Genomic_DNA"/>
</dbReference>
<dbReference type="AlphaFoldDB" id="A0A0C3QGH9"/>
<feature type="region of interest" description="Disordered" evidence="1">
    <location>
        <begin position="1"/>
        <end position="71"/>
    </location>
</feature>
<evidence type="ECO:0000313" key="2">
    <source>
        <dbReference type="EMBL" id="KIO30750.1"/>
    </source>
</evidence>
<proteinExistence type="predicted"/>
<reference evidence="3" key="2">
    <citation type="submission" date="2015-01" db="EMBL/GenBank/DDBJ databases">
        <title>Evolutionary Origins and Diversification of the Mycorrhizal Mutualists.</title>
        <authorList>
            <consortium name="DOE Joint Genome Institute"/>
            <consortium name="Mycorrhizal Genomics Consortium"/>
            <person name="Kohler A."/>
            <person name="Kuo A."/>
            <person name="Nagy L.G."/>
            <person name="Floudas D."/>
            <person name="Copeland A."/>
            <person name="Barry K.W."/>
            <person name="Cichocki N."/>
            <person name="Veneault-Fourrey C."/>
            <person name="LaButti K."/>
            <person name="Lindquist E.A."/>
            <person name="Lipzen A."/>
            <person name="Lundell T."/>
            <person name="Morin E."/>
            <person name="Murat C."/>
            <person name="Riley R."/>
            <person name="Ohm R."/>
            <person name="Sun H."/>
            <person name="Tunlid A."/>
            <person name="Henrissat B."/>
            <person name="Grigoriev I.V."/>
            <person name="Hibbett D.S."/>
            <person name="Martin F."/>
        </authorList>
    </citation>
    <scope>NUCLEOTIDE SEQUENCE [LARGE SCALE GENOMIC DNA]</scope>
    <source>
        <strain evidence="3">MUT 4182</strain>
    </source>
</reference>
<dbReference type="HOGENOM" id="CLU_2741914_0_0_1"/>